<dbReference type="Gramene" id="CDY30848">
    <property type="protein sequence ID" value="CDY30848"/>
    <property type="gene ID" value="GSBRNA2T00046320001"/>
</dbReference>
<sequence>MCCVFALFFQHFDLNFSQASSLSRLSPYQALSSQTLSGSLVSDPLRLSLSRKLLLRISIISSIIHVLNLLNIVSYDDYCR</sequence>
<organism evidence="3 4">
    <name type="scientific">Brassica napus</name>
    <name type="common">Rape</name>
    <dbReference type="NCBI Taxonomy" id="3708"/>
    <lineage>
        <taxon>Eukaryota</taxon>
        <taxon>Viridiplantae</taxon>
        <taxon>Streptophyta</taxon>
        <taxon>Embryophyta</taxon>
        <taxon>Tracheophyta</taxon>
        <taxon>Spermatophyta</taxon>
        <taxon>Magnoliopsida</taxon>
        <taxon>eudicotyledons</taxon>
        <taxon>Gunneridae</taxon>
        <taxon>Pentapetalae</taxon>
        <taxon>rosids</taxon>
        <taxon>malvids</taxon>
        <taxon>Brassicales</taxon>
        <taxon>Brassicaceae</taxon>
        <taxon>Brassiceae</taxon>
        <taxon>Brassica</taxon>
    </lineage>
</organism>
<feature type="transmembrane region" description="Helical" evidence="1">
    <location>
        <begin position="53"/>
        <end position="73"/>
    </location>
</feature>
<dbReference type="Proteomes" id="UP001295469">
    <property type="component" value="Chromosome C04"/>
</dbReference>
<reference evidence="3 4" key="1">
    <citation type="journal article" date="2014" name="Science">
        <title>Plant genetics. Early allopolyploid evolution in the post-Neolithic Brassica napus oilseed genome.</title>
        <authorList>
            <person name="Chalhoub B."/>
            <person name="Denoeud F."/>
            <person name="Liu S."/>
            <person name="Parkin I.A."/>
            <person name="Tang H."/>
            <person name="Wang X."/>
            <person name="Chiquet J."/>
            <person name="Belcram H."/>
            <person name="Tong C."/>
            <person name="Samans B."/>
            <person name="Correa M."/>
            <person name="Da Silva C."/>
            <person name="Just J."/>
            <person name="Falentin C."/>
            <person name="Koh C.S."/>
            <person name="Le Clainche I."/>
            <person name="Bernard M."/>
            <person name="Bento P."/>
            <person name="Noel B."/>
            <person name="Labadie K."/>
            <person name="Alberti A."/>
            <person name="Charles M."/>
            <person name="Arnaud D."/>
            <person name="Guo H."/>
            <person name="Daviaud C."/>
            <person name="Alamery S."/>
            <person name="Jabbari K."/>
            <person name="Zhao M."/>
            <person name="Edger P.P."/>
            <person name="Chelaifa H."/>
            <person name="Tack D."/>
            <person name="Lassalle G."/>
            <person name="Mestiri I."/>
            <person name="Schnel N."/>
            <person name="Le Paslier M.C."/>
            <person name="Fan G."/>
            <person name="Renault V."/>
            <person name="Bayer P.E."/>
            <person name="Golicz A.A."/>
            <person name="Manoli S."/>
            <person name="Lee T.H."/>
            <person name="Thi V.H."/>
            <person name="Chalabi S."/>
            <person name="Hu Q."/>
            <person name="Fan C."/>
            <person name="Tollenaere R."/>
            <person name="Lu Y."/>
            <person name="Battail C."/>
            <person name="Shen J."/>
            <person name="Sidebottom C.H."/>
            <person name="Wang X."/>
            <person name="Canaguier A."/>
            <person name="Chauveau A."/>
            <person name="Berard A."/>
            <person name="Deniot G."/>
            <person name="Guan M."/>
            <person name="Liu Z."/>
            <person name="Sun F."/>
            <person name="Lim Y.P."/>
            <person name="Lyons E."/>
            <person name="Town C.D."/>
            <person name="Bancroft I."/>
            <person name="Wang X."/>
            <person name="Meng J."/>
            <person name="Ma J."/>
            <person name="Pires J.C."/>
            <person name="King G.J."/>
            <person name="Brunel D."/>
            <person name="Delourme R."/>
            <person name="Renard M."/>
            <person name="Aury J.M."/>
            <person name="Adams K.L."/>
            <person name="Batley J."/>
            <person name="Snowdon R.J."/>
            <person name="Tost J."/>
            <person name="Edwards D."/>
            <person name="Zhou Y."/>
            <person name="Hua W."/>
            <person name="Sharpe A.G."/>
            <person name="Paterson A.H."/>
            <person name="Guan C."/>
            <person name="Wincker P."/>
        </authorList>
    </citation>
    <scope>NUCLEOTIDE SEQUENCE [LARGE SCALE GENOMIC DNA]</scope>
    <source>
        <strain evidence="4">cv. Darmor-bzh</strain>
    </source>
</reference>
<keyword evidence="1" id="KW-0812">Transmembrane</keyword>
<dbReference type="AlphaFoldDB" id="A0A078H1Z0"/>
<accession>A0A078H1Z0</accession>
<dbReference type="PaxDb" id="3708-A0A078H1Z0"/>
<dbReference type="EMBL" id="LK032262">
    <property type="protein sequence ID" value="CDY30848.1"/>
    <property type="molecule type" value="Genomic_DNA"/>
</dbReference>
<gene>
    <name evidence="3" type="primary">BnaC04g27030D</name>
    <name evidence="2" type="ORF">DARMORV10_C04P38830.1</name>
    <name evidence="3" type="ORF">GSBRNA2T00046320001</name>
</gene>
<dbReference type="Proteomes" id="UP000028999">
    <property type="component" value="Unassembled WGS sequence"/>
</dbReference>
<evidence type="ECO:0000256" key="1">
    <source>
        <dbReference type="SAM" id="Phobius"/>
    </source>
</evidence>
<keyword evidence="4" id="KW-1185">Reference proteome</keyword>
<evidence type="ECO:0000313" key="4">
    <source>
        <dbReference type="Proteomes" id="UP000028999"/>
    </source>
</evidence>
<reference evidence="2" key="3">
    <citation type="submission" date="2021-01" db="EMBL/GenBank/DDBJ databases">
        <authorList>
            <consortium name="Genoscope - CEA"/>
            <person name="William W."/>
        </authorList>
    </citation>
    <scope>NUCLEOTIDE SEQUENCE</scope>
</reference>
<dbReference type="EMBL" id="HG994368">
    <property type="protein sequence ID" value="CAF1853691.1"/>
    <property type="molecule type" value="Genomic_DNA"/>
</dbReference>
<keyword evidence="1" id="KW-0472">Membrane</keyword>
<name>A0A078H1Z0_BRANA</name>
<protein>
    <submittedName>
        <fullName evidence="2">(rape) hypothetical protein</fullName>
    </submittedName>
    <submittedName>
        <fullName evidence="3">BnaC04g27030D protein</fullName>
    </submittedName>
</protein>
<evidence type="ECO:0000313" key="3">
    <source>
        <dbReference type="EMBL" id="CDY30848.1"/>
    </source>
</evidence>
<reference evidence="3" key="2">
    <citation type="submission" date="2014-06" db="EMBL/GenBank/DDBJ databases">
        <authorList>
            <person name="Genoscope - CEA"/>
        </authorList>
    </citation>
    <scope>NUCLEOTIDE SEQUENCE</scope>
</reference>
<keyword evidence="1" id="KW-1133">Transmembrane helix</keyword>
<evidence type="ECO:0000313" key="2">
    <source>
        <dbReference type="EMBL" id="CAF1853691.1"/>
    </source>
</evidence>
<proteinExistence type="predicted"/>